<proteinExistence type="predicted"/>
<gene>
    <name evidence="1" type="ORF">DHETER_LOCUS5942</name>
</gene>
<dbReference type="EMBL" id="CAJVPU010007042">
    <property type="protein sequence ID" value="CAG8568149.1"/>
    <property type="molecule type" value="Genomic_DNA"/>
</dbReference>
<keyword evidence="2" id="KW-1185">Reference proteome</keyword>
<evidence type="ECO:0000313" key="2">
    <source>
        <dbReference type="Proteomes" id="UP000789702"/>
    </source>
</evidence>
<organism evidence="1 2">
    <name type="scientific">Dentiscutata heterogama</name>
    <dbReference type="NCBI Taxonomy" id="1316150"/>
    <lineage>
        <taxon>Eukaryota</taxon>
        <taxon>Fungi</taxon>
        <taxon>Fungi incertae sedis</taxon>
        <taxon>Mucoromycota</taxon>
        <taxon>Glomeromycotina</taxon>
        <taxon>Glomeromycetes</taxon>
        <taxon>Diversisporales</taxon>
        <taxon>Gigasporaceae</taxon>
        <taxon>Dentiscutata</taxon>
    </lineage>
</organism>
<reference evidence="1" key="1">
    <citation type="submission" date="2021-06" db="EMBL/GenBank/DDBJ databases">
        <authorList>
            <person name="Kallberg Y."/>
            <person name="Tangrot J."/>
            <person name="Rosling A."/>
        </authorList>
    </citation>
    <scope>NUCLEOTIDE SEQUENCE</scope>
    <source>
        <strain evidence="1">IL203A</strain>
    </source>
</reference>
<comment type="caution">
    <text evidence="1">The sequence shown here is derived from an EMBL/GenBank/DDBJ whole genome shotgun (WGS) entry which is preliminary data.</text>
</comment>
<sequence length="69" mass="8064">WLWVLDFLAIRTIFNHNFQMEKSTSHNNFQMEESASHDNILLPTALDFEDESSFVSINADRLSVKYIGE</sequence>
<protein>
    <submittedName>
        <fullName evidence="1">12704_t:CDS:1</fullName>
    </submittedName>
</protein>
<feature type="non-terminal residue" evidence="1">
    <location>
        <position position="1"/>
    </location>
</feature>
<name>A0ACA9M943_9GLOM</name>
<evidence type="ECO:0000313" key="1">
    <source>
        <dbReference type="EMBL" id="CAG8568149.1"/>
    </source>
</evidence>
<dbReference type="Proteomes" id="UP000789702">
    <property type="component" value="Unassembled WGS sequence"/>
</dbReference>
<accession>A0ACA9M943</accession>